<comment type="caution">
    <text evidence="3">The sequence shown here is derived from an EMBL/GenBank/DDBJ whole genome shotgun (WGS) entry which is preliminary data.</text>
</comment>
<dbReference type="InterPro" id="IPR011009">
    <property type="entry name" value="Kinase-like_dom_sf"/>
</dbReference>
<dbReference type="PANTHER" id="PTHR44329:SF260">
    <property type="entry name" value="PROTEIN KINASE DOMAIN-CONTAINING PROTEIN"/>
    <property type="match status" value="1"/>
</dbReference>
<dbReference type="GO" id="GO:0005524">
    <property type="term" value="F:ATP binding"/>
    <property type="evidence" value="ECO:0007669"/>
    <property type="project" value="InterPro"/>
</dbReference>
<dbReference type="Pfam" id="PF07714">
    <property type="entry name" value="PK_Tyr_Ser-Thr"/>
    <property type="match status" value="1"/>
</dbReference>
<keyword evidence="4" id="KW-1185">Reference proteome</keyword>
<dbReference type="AlphaFoldDB" id="A0AAV0F9N1"/>
<feature type="region of interest" description="Disordered" evidence="1">
    <location>
        <begin position="672"/>
        <end position="711"/>
    </location>
</feature>
<dbReference type="PROSITE" id="PS50011">
    <property type="entry name" value="PROTEIN_KINASE_DOM"/>
    <property type="match status" value="1"/>
</dbReference>
<feature type="domain" description="Protein kinase" evidence="2">
    <location>
        <begin position="232"/>
        <end position="517"/>
    </location>
</feature>
<dbReference type="Proteomes" id="UP001152523">
    <property type="component" value="Unassembled WGS sequence"/>
</dbReference>
<dbReference type="InterPro" id="IPR000719">
    <property type="entry name" value="Prot_kinase_dom"/>
</dbReference>
<dbReference type="PANTHER" id="PTHR44329">
    <property type="entry name" value="SERINE/THREONINE-PROTEIN KINASE TNNI3K-RELATED"/>
    <property type="match status" value="1"/>
</dbReference>
<protein>
    <recommendedName>
        <fullName evidence="2">Protein kinase domain-containing protein</fullName>
    </recommendedName>
</protein>
<evidence type="ECO:0000259" key="2">
    <source>
        <dbReference type="PROSITE" id="PS50011"/>
    </source>
</evidence>
<feature type="region of interest" description="Disordered" evidence="1">
    <location>
        <begin position="728"/>
        <end position="774"/>
    </location>
</feature>
<proteinExistence type="predicted"/>
<feature type="compositionally biased region" description="Basic and acidic residues" evidence="1">
    <location>
        <begin position="751"/>
        <end position="760"/>
    </location>
</feature>
<dbReference type="Pfam" id="PF06760">
    <property type="entry name" value="DUF1221"/>
    <property type="match status" value="1"/>
</dbReference>
<reference evidence="3" key="1">
    <citation type="submission" date="2022-07" db="EMBL/GenBank/DDBJ databases">
        <authorList>
            <person name="Macas J."/>
            <person name="Novak P."/>
            <person name="Neumann P."/>
        </authorList>
    </citation>
    <scope>NUCLEOTIDE SEQUENCE</scope>
</reference>
<dbReference type="SUPFAM" id="SSF56112">
    <property type="entry name" value="Protein kinase-like (PK-like)"/>
    <property type="match status" value="1"/>
</dbReference>
<evidence type="ECO:0000313" key="4">
    <source>
        <dbReference type="Proteomes" id="UP001152523"/>
    </source>
</evidence>
<evidence type="ECO:0000313" key="3">
    <source>
        <dbReference type="EMBL" id="CAH9132177.1"/>
    </source>
</evidence>
<dbReference type="InterPro" id="IPR010632">
    <property type="entry name" value="DUF1221"/>
</dbReference>
<gene>
    <name evidence="3" type="ORF">CEPIT_LOCUS31966</name>
</gene>
<name>A0AAV0F9N1_9ASTE</name>
<feature type="region of interest" description="Disordered" evidence="1">
    <location>
        <begin position="814"/>
        <end position="838"/>
    </location>
</feature>
<dbReference type="Gene3D" id="1.10.510.10">
    <property type="entry name" value="Transferase(Phosphotransferase) domain 1"/>
    <property type="match status" value="1"/>
</dbReference>
<dbReference type="GO" id="GO:0004674">
    <property type="term" value="F:protein serine/threonine kinase activity"/>
    <property type="evidence" value="ECO:0007669"/>
    <property type="project" value="TreeGrafter"/>
</dbReference>
<evidence type="ECO:0000256" key="1">
    <source>
        <dbReference type="SAM" id="MobiDB-lite"/>
    </source>
</evidence>
<dbReference type="InterPro" id="IPR051681">
    <property type="entry name" value="Ser/Thr_Kinases-Pseudokinases"/>
</dbReference>
<dbReference type="EMBL" id="CAMAPF010000967">
    <property type="protein sequence ID" value="CAH9132177.1"/>
    <property type="molecule type" value="Genomic_DNA"/>
</dbReference>
<accession>A0AAV0F9N1</accession>
<dbReference type="FunFam" id="1.10.510.10:FF:000778">
    <property type="entry name" value="Kinase family protein"/>
    <property type="match status" value="1"/>
</dbReference>
<organism evidence="3 4">
    <name type="scientific">Cuscuta epithymum</name>
    <dbReference type="NCBI Taxonomy" id="186058"/>
    <lineage>
        <taxon>Eukaryota</taxon>
        <taxon>Viridiplantae</taxon>
        <taxon>Streptophyta</taxon>
        <taxon>Embryophyta</taxon>
        <taxon>Tracheophyta</taxon>
        <taxon>Spermatophyta</taxon>
        <taxon>Magnoliopsida</taxon>
        <taxon>eudicotyledons</taxon>
        <taxon>Gunneridae</taxon>
        <taxon>Pentapetalae</taxon>
        <taxon>asterids</taxon>
        <taxon>lamiids</taxon>
        <taxon>Solanales</taxon>
        <taxon>Convolvulaceae</taxon>
        <taxon>Cuscuteae</taxon>
        <taxon>Cuscuta</taxon>
        <taxon>Cuscuta subgen. Cuscuta</taxon>
    </lineage>
</organism>
<dbReference type="InterPro" id="IPR001245">
    <property type="entry name" value="Ser-Thr/Tyr_kinase_cat_dom"/>
</dbReference>
<feature type="region of interest" description="Disordered" evidence="1">
    <location>
        <begin position="887"/>
        <end position="926"/>
    </location>
</feature>
<sequence>MDQFCQIGEVVGSMQALMVLKHDIVINTRQCCFLFDIYVQAFNKISDEIKQHLRLDERGTKWKPLERPMRELYRIFKEGESYIRNCIDIKNQLGKAISLHSNRDCVELHIHNLLSCFVVVIEAIEAAAEISGGLHEEDVQKRRLALMNKYDTTKCNDPTLFHWKYGNQYLVSREICSRLECIWNEDRWLLLEMLRKIQSNKLAEKLIMKLSRGLETDTMLLPTSLLLEASNYHVKRRIGSGGSHLKEIQWLGESFALRTFYGDIEVLRSEIAMAMSMSHPNVLQYHCGFYDESRKEGFLVMDLMSKSLDIFMKENSGQRRRMSFSIPVAVDIMLQIARGVEYLHSRSLFHGELNPSNILLRPTTSSCSSSLESYYFHVKVAGFGLSLLKSQYTHRSCPRVSGIDPVVWYAPEVVAELSSSNNTGNMKYSEKADVYSFGMLCFQILTGKAPFEDGVGSGEIVRPLQGDKMVHSLMAGERPLFPHPFPKFLMNLIRKCWQTRPNARPGFSSICRILRYMKKVLVINPEHGQPGCPPPLVDYCDIEAGYSNKFAAMDGITESVPSVCEIPFQMFAYKLVEKEKTSRNGGFPFTPQGLPDEDDLHVIMQNNGGTRHRRLACSEVMDRNDLGIFSDQRSVVSEIPHSKRLSSADQISILSDETTSAFADTPDWRLLSGLPNDHPSAPFVETRRRKSHHSISTESSNETKSDRGMSSKTKIQWLANDVSRSTGKKHLTAEVAGKKNRLTTIDPKPASNRDDHEAQEKISSAEAGYKPKCYGENPKLTTGVTTTPFRSESTRKKFLSNMKTKFRLTKIPEKKMLSSINHSSSTPEDPQKATTIKPTKSKLTLKNVIFNNSLKSKQNEAGTSKCQSPGASPARVIRTNSLGRLFQSPLSSPVHPLKASSPARATPTRSFSLCPSPIIKGNKRRF</sequence>
<feature type="compositionally biased region" description="Polar residues" evidence="1">
    <location>
        <begin position="818"/>
        <end position="838"/>
    </location>
</feature>